<evidence type="ECO:0000313" key="12">
    <source>
        <dbReference type="Proteomes" id="UP000192368"/>
    </source>
</evidence>
<dbReference type="InterPro" id="IPR003439">
    <property type="entry name" value="ABC_transporter-like_ATP-bd"/>
</dbReference>
<evidence type="ECO:0000256" key="8">
    <source>
        <dbReference type="RuleBase" id="RU369116"/>
    </source>
</evidence>
<evidence type="ECO:0000256" key="6">
    <source>
        <dbReference type="ARBA" id="ARBA00023122"/>
    </source>
</evidence>
<name>A0A1W1VKQ2_PEPAS</name>
<evidence type="ECO:0000256" key="5">
    <source>
        <dbReference type="ARBA" id="ARBA00022840"/>
    </source>
</evidence>
<evidence type="ECO:0000256" key="3">
    <source>
        <dbReference type="ARBA" id="ARBA00022737"/>
    </source>
</evidence>
<accession>A0A1W1VKQ2</accession>
<evidence type="ECO:0000313" key="11">
    <source>
        <dbReference type="EMBL" id="SMB93641.1"/>
    </source>
</evidence>
<dbReference type="GO" id="GO:0015418">
    <property type="term" value="F:ABC-type quaternary ammonium compound transporting activity"/>
    <property type="evidence" value="ECO:0007669"/>
    <property type="project" value="UniProtKB-EC"/>
</dbReference>
<keyword evidence="5 8" id="KW-0067">ATP-binding</keyword>
<feature type="domain" description="CBS" evidence="10">
    <location>
        <begin position="314"/>
        <end position="371"/>
    </location>
</feature>
<comment type="subunit">
    <text evidence="8">The complex is probably composed of two ATP-binding proteins, two transmembrane proteins and a solute-binding protein.</text>
</comment>
<feature type="domain" description="CBS" evidence="10">
    <location>
        <begin position="255"/>
        <end position="311"/>
    </location>
</feature>
<dbReference type="SUPFAM" id="SSF54631">
    <property type="entry name" value="CBS-domain pair"/>
    <property type="match status" value="1"/>
</dbReference>
<comment type="catalytic activity">
    <reaction evidence="8">
        <text>a quaternary ammonium(out) + ATP + H2O = a quaternary ammonium(in) + ADP + phosphate + H(+)</text>
        <dbReference type="Rhea" id="RHEA:11036"/>
        <dbReference type="ChEBI" id="CHEBI:15377"/>
        <dbReference type="ChEBI" id="CHEBI:15378"/>
        <dbReference type="ChEBI" id="CHEBI:30616"/>
        <dbReference type="ChEBI" id="CHEBI:35267"/>
        <dbReference type="ChEBI" id="CHEBI:43474"/>
        <dbReference type="ChEBI" id="CHEBI:456216"/>
    </reaction>
</comment>
<dbReference type="GO" id="GO:0005524">
    <property type="term" value="F:ATP binding"/>
    <property type="evidence" value="ECO:0007669"/>
    <property type="project" value="UniProtKB-UniRule"/>
</dbReference>
<dbReference type="SMART" id="SM00116">
    <property type="entry name" value="CBS"/>
    <property type="match status" value="2"/>
</dbReference>
<evidence type="ECO:0000256" key="7">
    <source>
        <dbReference type="PROSITE-ProRule" id="PRU00703"/>
    </source>
</evidence>
<dbReference type="RefSeq" id="WP_084231607.1">
    <property type="nucleotide sequence ID" value="NZ_FWWR01000017.1"/>
</dbReference>
<organism evidence="11 12">
    <name type="scientific">Peptoniphilus asaccharolyticus DSM 20463</name>
    <dbReference type="NCBI Taxonomy" id="573058"/>
    <lineage>
        <taxon>Bacteria</taxon>
        <taxon>Bacillati</taxon>
        <taxon>Bacillota</taxon>
        <taxon>Tissierellia</taxon>
        <taxon>Tissierellales</taxon>
        <taxon>Peptoniphilaceae</taxon>
        <taxon>Peptoniphilus</taxon>
    </lineage>
</organism>
<dbReference type="PANTHER" id="PTHR43117:SF3">
    <property type="entry name" value="CHOLINE TRANSPORT ATP-BINDING PROTEIN OPUBA"/>
    <property type="match status" value="1"/>
</dbReference>
<dbReference type="OrthoDB" id="9802264at2"/>
<dbReference type="PROSITE" id="PS00211">
    <property type="entry name" value="ABC_TRANSPORTER_1"/>
    <property type="match status" value="1"/>
</dbReference>
<keyword evidence="8" id="KW-1003">Cell membrane</keyword>
<dbReference type="PROSITE" id="PS50893">
    <property type="entry name" value="ABC_TRANSPORTER_2"/>
    <property type="match status" value="1"/>
</dbReference>
<keyword evidence="4 8" id="KW-0547">Nucleotide-binding</keyword>
<dbReference type="EC" id="7.6.2.9" evidence="8"/>
<evidence type="ECO:0000256" key="2">
    <source>
        <dbReference type="ARBA" id="ARBA00022448"/>
    </source>
</evidence>
<keyword evidence="8" id="KW-0997">Cell inner membrane</keyword>
<dbReference type="Proteomes" id="UP000192368">
    <property type="component" value="Unassembled WGS sequence"/>
</dbReference>
<dbReference type="GO" id="GO:0031460">
    <property type="term" value="P:glycine betaine transport"/>
    <property type="evidence" value="ECO:0007669"/>
    <property type="project" value="InterPro"/>
</dbReference>
<dbReference type="SMART" id="SM00382">
    <property type="entry name" value="AAA"/>
    <property type="match status" value="1"/>
</dbReference>
<feature type="domain" description="ABC transporter" evidence="9">
    <location>
        <begin position="2"/>
        <end position="236"/>
    </location>
</feature>
<dbReference type="NCBIfam" id="TIGR01186">
    <property type="entry name" value="proV"/>
    <property type="match status" value="1"/>
</dbReference>
<dbReference type="SUPFAM" id="SSF52540">
    <property type="entry name" value="P-loop containing nucleoside triphosphate hydrolases"/>
    <property type="match status" value="1"/>
</dbReference>
<dbReference type="AlphaFoldDB" id="A0A1W1VKQ2"/>
<gene>
    <name evidence="11" type="ORF">SAMN00017477_2106</name>
</gene>
<proteinExistence type="inferred from homology"/>
<keyword evidence="12" id="KW-1185">Reference proteome</keyword>
<keyword evidence="8" id="KW-0472">Membrane</keyword>
<keyword evidence="3" id="KW-0677">Repeat</keyword>
<dbReference type="GO" id="GO:0006865">
    <property type="term" value="P:amino acid transport"/>
    <property type="evidence" value="ECO:0007669"/>
    <property type="project" value="UniProtKB-UniRule"/>
</dbReference>
<evidence type="ECO:0000256" key="4">
    <source>
        <dbReference type="ARBA" id="ARBA00022741"/>
    </source>
</evidence>
<dbReference type="STRING" id="573058.SAMN00017477_2106"/>
<dbReference type="Gene3D" id="3.40.50.300">
    <property type="entry name" value="P-loop containing nucleotide triphosphate hydrolases"/>
    <property type="match status" value="1"/>
</dbReference>
<dbReference type="Gene3D" id="3.10.580.10">
    <property type="entry name" value="CBS-domain"/>
    <property type="match status" value="1"/>
</dbReference>
<protein>
    <recommendedName>
        <fullName evidence="8">Quaternary amine transport ATP-binding protein</fullName>
        <ecNumber evidence="8">7.6.2.9</ecNumber>
    </recommendedName>
</protein>
<keyword evidence="2 8" id="KW-0813">Transport</keyword>
<dbReference type="InterPro" id="IPR000644">
    <property type="entry name" value="CBS_dom"/>
</dbReference>
<evidence type="ECO:0000256" key="1">
    <source>
        <dbReference type="ARBA" id="ARBA00005417"/>
    </source>
</evidence>
<dbReference type="InterPro" id="IPR046342">
    <property type="entry name" value="CBS_dom_sf"/>
</dbReference>
<comment type="similarity">
    <text evidence="1 8">Belongs to the ABC transporter superfamily.</text>
</comment>
<dbReference type="FunFam" id="3.40.50.300:FF:000425">
    <property type="entry name" value="Probable ABC transporter, ATP-binding subunit"/>
    <property type="match status" value="1"/>
</dbReference>
<dbReference type="InterPro" id="IPR027417">
    <property type="entry name" value="P-loop_NTPase"/>
</dbReference>
<dbReference type="EMBL" id="FWWR01000017">
    <property type="protein sequence ID" value="SMB93641.1"/>
    <property type="molecule type" value="Genomic_DNA"/>
</dbReference>
<dbReference type="GO" id="GO:0005886">
    <property type="term" value="C:plasma membrane"/>
    <property type="evidence" value="ECO:0007669"/>
    <property type="project" value="UniProtKB-SubCell"/>
</dbReference>
<dbReference type="InterPro" id="IPR005892">
    <property type="entry name" value="Gly-betaine_transp_ATP-bd"/>
</dbReference>
<dbReference type="PANTHER" id="PTHR43117">
    <property type="entry name" value="OSMOPROTECTANT IMPORT ATP-BINDING PROTEIN OSMV"/>
    <property type="match status" value="1"/>
</dbReference>
<dbReference type="PROSITE" id="PS51371">
    <property type="entry name" value="CBS"/>
    <property type="match status" value="2"/>
</dbReference>
<evidence type="ECO:0000259" key="9">
    <source>
        <dbReference type="PROSITE" id="PS50893"/>
    </source>
</evidence>
<keyword evidence="6 7" id="KW-0129">CBS domain</keyword>
<dbReference type="InterPro" id="IPR003593">
    <property type="entry name" value="AAA+_ATPase"/>
</dbReference>
<dbReference type="Pfam" id="PF00005">
    <property type="entry name" value="ABC_tran"/>
    <property type="match status" value="1"/>
</dbReference>
<evidence type="ECO:0000259" key="10">
    <source>
        <dbReference type="PROSITE" id="PS51371"/>
    </source>
</evidence>
<sequence length="400" mass="45361">MIEFKDIAKIYPGNQVACEDVNIKIEDGEFVCFIGTSGSGKTTCMRMINRMTEPTHGSILIDNKDIKKENPVELRKKIGYVIQQIGLMPHMTIFDNIVMVPRLLKWDETKLRPIAENLIERVDLPKEYLDRYPSELSGGQQQRIGVIRALAADQDIILMDEPFGALDPITRNSLQQLIKALQKEMGKTVIFVTHDMDEALQLSDKIVIMDKGHVIQIGSPENILKNPATNYVRELLGEEKLNEAKTSYNTVETIMLKNPVHANLRTTTLDAIRLMRSRRVDTLFITDDNGVLLGHVGIFDLVRIGRKNVPLKTVLERSHPILNTTKVIEAIHQIYKLKVKNLPVVDSKKRLVGIVTRASIVDTIYENLWSEDETIEEIIDTSSSEELKKLTEEAQVNLND</sequence>
<reference evidence="12" key="1">
    <citation type="submission" date="2017-04" db="EMBL/GenBank/DDBJ databases">
        <authorList>
            <person name="Varghese N."/>
            <person name="Submissions S."/>
        </authorList>
    </citation>
    <scope>NUCLEOTIDE SEQUENCE [LARGE SCALE GENOMIC DNA]</scope>
    <source>
        <strain evidence="12">DSM 20463</strain>
    </source>
</reference>
<dbReference type="InterPro" id="IPR017871">
    <property type="entry name" value="ABC_transporter-like_CS"/>
</dbReference>
<dbReference type="Pfam" id="PF00571">
    <property type="entry name" value="CBS"/>
    <property type="match status" value="2"/>
</dbReference>
<dbReference type="GO" id="GO:0016887">
    <property type="term" value="F:ATP hydrolysis activity"/>
    <property type="evidence" value="ECO:0007669"/>
    <property type="project" value="UniProtKB-UniRule"/>
</dbReference>
<comment type="subcellular location">
    <subcellularLocation>
        <location evidence="8">Cell inner membrane</location>
        <topology evidence="8">Peripheral membrane protein</topology>
    </subcellularLocation>
</comment>